<dbReference type="PANTHER" id="PTHR43245">
    <property type="entry name" value="BIFUNCTIONAL POLYMYXIN RESISTANCE PROTEIN ARNA"/>
    <property type="match status" value="1"/>
</dbReference>
<dbReference type="HOGENOM" id="CLU_007383_6_8_1"/>
<dbReference type="AlphaFoldDB" id="B2VXD0"/>
<dbReference type="EMBL" id="DS231616">
    <property type="protein sequence ID" value="EDU45699.1"/>
    <property type="molecule type" value="Genomic_DNA"/>
</dbReference>
<dbReference type="eggNOG" id="KOG1430">
    <property type="taxonomic scope" value="Eukaryota"/>
</dbReference>
<protein>
    <submittedName>
        <fullName evidence="4">Hydroxysteroid dehydrogenase</fullName>
    </submittedName>
</protein>
<dbReference type="InterPro" id="IPR050177">
    <property type="entry name" value="Lipid_A_modif_metabolic_enz"/>
</dbReference>
<evidence type="ECO:0000256" key="1">
    <source>
        <dbReference type="ARBA" id="ARBA00009219"/>
    </source>
</evidence>
<dbReference type="STRING" id="426418.B2VXD0"/>
<name>B2VXD0_PYRTR</name>
<accession>B2VXD0</accession>
<evidence type="ECO:0000313" key="4">
    <source>
        <dbReference type="EMBL" id="EDU45699.1"/>
    </source>
</evidence>
<feature type="domain" description="3-beta hydroxysteroid dehydrogenase/isomerase" evidence="3">
    <location>
        <begin position="68"/>
        <end position="260"/>
    </location>
</feature>
<dbReference type="SUPFAM" id="SSF51735">
    <property type="entry name" value="NAD(P)-binding Rossmann-fold domains"/>
    <property type="match status" value="1"/>
</dbReference>
<dbReference type="Proteomes" id="UP000001471">
    <property type="component" value="Unassembled WGS sequence"/>
</dbReference>
<reference evidence="5" key="1">
    <citation type="journal article" date="2013" name="G3 (Bethesda)">
        <title>Comparative genomics of a plant-pathogenic fungus, Pyrenophora tritici-repentis, reveals transduplication and the impact of repeat elements on pathogenicity and population divergence.</title>
        <authorList>
            <person name="Manning V.A."/>
            <person name="Pandelova I."/>
            <person name="Dhillon B."/>
            <person name="Wilhelm L.J."/>
            <person name="Goodwin S.B."/>
            <person name="Berlin A.M."/>
            <person name="Figueroa M."/>
            <person name="Freitag M."/>
            <person name="Hane J.K."/>
            <person name="Henrissat B."/>
            <person name="Holman W.H."/>
            <person name="Kodira C.D."/>
            <person name="Martin J."/>
            <person name="Oliver R.P."/>
            <person name="Robbertse B."/>
            <person name="Schackwitz W."/>
            <person name="Schwartz D.C."/>
            <person name="Spatafora J.W."/>
            <person name="Turgeon B.G."/>
            <person name="Yandava C."/>
            <person name="Young S."/>
            <person name="Zhou S."/>
            <person name="Zeng Q."/>
            <person name="Grigoriev I.V."/>
            <person name="Ma L.-J."/>
            <person name="Ciuffetti L.M."/>
        </authorList>
    </citation>
    <scope>NUCLEOTIDE SEQUENCE [LARGE SCALE GENOMIC DNA]</scope>
    <source>
        <strain evidence="5">Pt-1C-BFP</strain>
    </source>
</reference>
<dbReference type="GO" id="GO:0016616">
    <property type="term" value="F:oxidoreductase activity, acting on the CH-OH group of donors, NAD or NADP as acceptor"/>
    <property type="evidence" value="ECO:0007669"/>
    <property type="project" value="InterPro"/>
</dbReference>
<proteinExistence type="inferred from homology"/>
<dbReference type="Gene3D" id="3.40.50.720">
    <property type="entry name" value="NAD(P)-binding Rossmann-like Domain"/>
    <property type="match status" value="1"/>
</dbReference>
<dbReference type="Pfam" id="PF01073">
    <property type="entry name" value="3Beta_HSD"/>
    <property type="match status" value="1"/>
</dbReference>
<dbReference type="GO" id="GO:0006694">
    <property type="term" value="P:steroid biosynthetic process"/>
    <property type="evidence" value="ECO:0007669"/>
    <property type="project" value="InterPro"/>
</dbReference>
<dbReference type="InParanoid" id="B2VXD0"/>
<dbReference type="PANTHER" id="PTHR43245:SF51">
    <property type="entry name" value="SHORT CHAIN DEHYDROGENASE_REDUCTASE FAMILY 42E, MEMBER 2"/>
    <property type="match status" value="1"/>
</dbReference>
<evidence type="ECO:0000256" key="2">
    <source>
        <dbReference type="ARBA" id="ARBA00023002"/>
    </source>
</evidence>
<dbReference type="InterPro" id="IPR036291">
    <property type="entry name" value="NAD(P)-bd_dom_sf"/>
</dbReference>
<gene>
    <name evidence="4" type="ORF">PTRG_03176</name>
</gene>
<evidence type="ECO:0000259" key="3">
    <source>
        <dbReference type="Pfam" id="PF01073"/>
    </source>
</evidence>
<dbReference type="GeneID" id="6341401"/>
<dbReference type="InterPro" id="IPR002225">
    <property type="entry name" value="3Beta_OHSteriod_DH/Estase"/>
</dbReference>
<keyword evidence="2" id="KW-0560">Oxidoreductase</keyword>
<dbReference type="RefSeq" id="XP_001933509.2">
    <property type="nucleotide sequence ID" value="XM_001933474.2"/>
</dbReference>
<comment type="similarity">
    <text evidence="1">Belongs to the 3-beta-HSD family.</text>
</comment>
<evidence type="ECO:0000313" key="5">
    <source>
        <dbReference type="Proteomes" id="UP000001471"/>
    </source>
</evidence>
<organism evidence="4 5">
    <name type="scientific">Pyrenophora tritici-repentis (strain Pt-1C-BFP)</name>
    <name type="common">Wheat tan spot fungus</name>
    <name type="synonym">Drechslera tritici-repentis</name>
    <dbReference type="NCBI Taxonomy" id="426418"/>
    <lineage>
        <taxon>Eukaryota</taxon>
        <taxon>Fungi</taxon>
        <taxon>Dikarya</taxon>
        <taxon>Ascomycota</taxon>
        <taxon>Pezizomycotina</taxon>
        <taxon>Dothideomycetes</taxon>
        <taxon>Pleosporomycetidae</taxon>
        <taxon>Pleosporales</taxon>
        <taxon>Pleosporineae</taxon>
        <taxon>Pleosporaceae</taxon>
        <taxon>Pyrenophora</taxon>
    </lineage>
</organism>
<dbReference type="KEGG" id="ptrr:6341401"/>
<sequence>METTTFPEHSPLHRSTILITGGNGGLASQMLKLFSQRGCSHLHSVDLQLPLHRLEEITYHVGDLTDSTAMRRIFQTTKPDIVINVDGTKSLVQIAKDSGTSSFVYTSSASVVSDAATDLRYVDETLPMILEEQQRAEFYTYTKALAETYVLSQNQRAQDSSSSSGGTSHFLTCAIRPSGIFGFGDLTTNVQIGDNKNLFDFKENTNVAYAHYLAAAALTKSHQYLPNDDANVEGEAFFVTKDEPRFFWEFTRLVLRYAGDKTRPGQVWVISKACALLLAGLLEWLFWGLGLDEAPLTKTKVRLSCMTRYFCIEKAKSRLGYKPLVELEEGLERAMEDCVGRRRVGQNAIKRE</sequence>